<accession>A0A645CIB2</accession>
<dbReference type="AlphaFoldDB" id="A0A645CIB2"/>
<comment type="caution">
    <text evidence="1">The sequence shown here is derived from an EMBL/GenBank/DDBJ whole genome shotgun (WGS) entry which is preliminary data.</text>
</comment>
<sequence>MSGDTLSGSIVGIGLNVNQSKFVSDATNPVSMRNLLGREFVLEEELEALVGCIYDIYYPLMSFLSNSTFNRLDNEYRESLYRLDEFHKYEETPGGNVIEARITGIDENACLLLEKEDGTVKRYHFKEIKYLIS</sequence>
<gene>
    <name evidence="1" type="ORF">SDC9_123669</name>
</gene>
<name>A0A645CIB2_9ZZZZ</name>
<reference evidence="1" key="1">
    <citation type="submission" date="2019-08" db="EMBL/GenBank/DDBJ databases">
        <authorList>
            <person name="Kucharzyk K."/>
            <person name="Murdoch R.W."/>
            <person name="Higgins S."/>
            <person name="Loffler F."/>
        </authorList>
    </citation>
    <scope>NUCLEOTIDE SEQUENCE</scope>
</reference>
<evidence type="ECO:0000313" key="1">
    <source>
        <dbReference type="EMBL" id="MPM76670.1"/>
    </source>
</evidence>
<protein>
    <recommendedName>
        <fullName evidence="2">Biotin--[biotin carboxyl-carrier protein] ligase</fullName>
    </recommendedName>
</protein>
<dbReference type="EMBL" id="VSSQ01027424">
    <property type="protein sequence ID" value="MPM76670.1"/>
    <property type="molecule type" value="Genomic_DNA"/>
</dbReference>
<evidence type="ECO:0008006" key="2">
    <source>
        <dbReference type="Google" id="ProtNLM"/>
    </source>
</evidence>
<organism evidence="1">
    <name type="scientific">bioreactor metagenome</name>
    <dbReference type="NCBI Taxonomy" id="1076179"/>
    <lineage>
        <taxon>unclassified sequences</taxon>
        <taxon>metagenomes</taxon>
        <taxon>ecological metagenomes</taxon>
    </lineage>
</organism>
<proteinExistence type="predicted"/>